<reference evidence="2 3" key="1">
    <citation type="submission" date="2023-11" db="EMBL/GenBank/DDBJ databases">
        <title>Lentzea sokolovensis, sp. nov., Lentzea kristufkii, sp. nov., and Lentzea miocenensis, sp. nov., rare actinobacteria from Sokolov Coal Basin, Miocene lacustrine sediment, Czech Republic.</title>
        <authorList>
            <person name="Lara A."/>
            <person name="Kotroba L."/>
            <person name="Nouioui I."/>
            <person name="Neumann-Schaal M."/>
            <person name="Mast Y."/>
            <person name="Chronakova A."/>
        </authorList>
    </citation>
    <scope>NUCLEOTIDE SEQUENCE [LARGE SCALE GENOMIC DNA]</scope>
    <source>
        <strain evidence="2 3">BCCO 10_0798</strain>
    </source>
</reference>
<proteinExistence type="predicted"/>
<dbReference type="PANTHER" id="PTHR35400">
    <property type="entry name" value="SLR1083 PROTEIN"/>
    <property type="match status" value="1"/>
</dbReference>
<evidence type="ECO:0000259" key="1">
    <source>
        <dbReference type="Pfam" id="PF05685"/>
    </source>
</evidence>
<evidence type="ECO:0000313" key="3">
    <source>
        <dbReference type="Proteomes" id="UP001271792"/>
    </source>
</evidence>
<evidence type="ECO:0000313" key="2">
    <source>
        <dbReference type="EMBL" id="MDX8053289.1"/>
    </source>
</evidence>
<dbReference type="Proteomes" id="UP001271792">
    <property type="component" value="Unassembled WGS sequence"/>
</dbReference>
<dbReference type="InterPro" id="IPR008538">
    <property type="entry name" value="Uma2"/>
</dbReference>
<comment type="caution">
    <text evidence="2">The sequence shown here is derived from an EMBL/GenBank/DDBJ whole genome shotgun (WGS) entry which is preliminary data.</text>
</comment>
<organism evidence="2 3">
    <name type="scientific">Lentzea kristufekii</name>
    <dbReference type="NCBI Taxonomy" id="3095430"/>
    <lineage>
        <taxon>Bacteria</taxon>
        <taxon>Bacillati</taxon>
        <taxon>Actinomycetota</taxon>
        <taxon>Actinomycetes</taxon>
        <taxon>Pseudonocardiales</taxon>
        <taxon>Pseudonocardiaceae</taxon>
        <taxon>Lentzea</taxon>
    </lineage>
</organism>
<dbReference type="PANTHER" id="PTHR35400:SF3">
    <property type="entry name" value="SLL1072 PROTEIN"/>
    <property type="match status" value="1"/>
</dbReference>
<keyword evidence="3" id="KW-1185">Reference proteome</keyword>
<keyword evidence="2" id="KW-0255">Endonuclease</keyword>
<dbReference type="SUPFAM" id="SSF52980">
    <property type="entry name" value="Restriction endonuclease-like"/>
    <property type="match status" value="1"/>
</dbReference>
<sequence length="212" mass="23112">MNSGWKAFAFQPEFMLGSYAEGDEVTTARRLDGYTLDDWESLDPQEGRRIELVDGRFVVNAAPAMRHQRVTGRLQTLLDAAVAREGMEALTAIAARVDRTPGYIPDVVVTSEFIDAGSVDVRDVTLVVEVVSPSTKKNDRLEKPAAFAAAGVERYWRVEMVGVVDPTIYCYELDEGVYSLVATLTSGAAGTVAITSTVSVTFDPADLTRGRR</sequence>
<dbReference type="CDD" id="cd06260">
    <property type="entry name" value="DUF820-like"/>
    <property type="match status" value="1"/>
</dbReference>
<feature type="domain" description="Putative restriction endonuclease" evidence="1">
    <location>
        <begin position="40"/>
        <end position="188"/>
    </location>
</feature>
<accession>A0ABU4TY93</accession>
<dbReference type="GO" id="GO:0004519">
    <property type="term" value="F:endonuclease activity"/>
    <property type="evidence" value="ECO:0007669"/>
    <property type="project" value="UniProtKB-KW"/>
</dbReference>
<keyword evidence="2" id="KW-0540">Nuclease</keyword>
<dbReference type="InterPro" id="IPR012296">
    <property type="entry name" value="Nuclease_put_TT1808"/>
</dbReference>
<keyword evidence="2" id="KW-0378">Hydrolase</keyword>
<dbReference type="EMBL" id="JAXAVV010000015">
    <property type="protein sequence ID" value="MDX8053289.1"/>
    <property type="molecule type" value="Genomic_DNA"/>
</dbReference>
<dbReference type="RefSeq" id="WP_319987115.1">
    <property type="nucleotide sequence ID" value="NZ_JAXAVV010000015.1"/>
</dbReference>
<protein>
    <submittedName>
        <fullName evidence="2">Uma2 family endonuclease</fullName>
    </submittedName>
</protein>
<dbReference type="Pfam" id="PF05685">
    <property type="entry name" value="Uma2"/>
    <property type="match status" value="1"/>
</dbReference>
<dbReference type="Gene3D" id="3.90.1570.10">
    <property type="entry name" value="tt1808, chain A"/>
    <property type="match status" value="1"/>
</dbReference>
<gene>
    <name evidence="2" type="ORF">SK571_28280</name>
</gene>
<dbReference type="InterPro" id="IPR011335">
    <property type="entry name" value="Restrct_endonuc-II-like"/>
</dbReference>
<name>A0ABU4TY93_9PSEU</name>